<dbReference type="HAMAP" id="MF_00171">
    <property type="entry name" value="TruA"/>
    <property type="match status" value="1"/>
</dbReference>
<evidence type="ECO:0000256" key="1">
    <source>
        <dbReference type="ARBA" id="ARBA00009375"/>
    </source>
</evidence>
<dbReference type="PIRSF" id="PIRSF001430">
    <property type="entry name" value="tRNA_psdUrid_synth"/>
    <property type="match status" value="1"/>
</dbReference>
<dbReference type="SUPFAM" id="SSF55120">
    <property type="entry name" value="Pseudouridine synthase"/>
    <property type="match status" value="1"/>
</dbReference>
<dbReference type="InterPro" id="IPR020094">
    <property type="entry name" value="TruA/RsuA/RluB/E/F_N"/>
</dbReference>
<dbReference type="InterPro" id="IPR020095">
    <property type="entry name" value="PsdUridine_synth_TruA_C"/>
</dbReference>
<evidence type="ECO:0000313" key="10">
    <source>
        <dbReference type="Proteomes" id="UP000177025"/>
    </source>
</evidence>
<dbReference type="InterPro" id="IPR020097">
    <property type="entry name" value="PsdUridine_synth_TruA_a/b_dom"/>
</dbReference>
<sequence length="239" mass="27913">MRNVRLVIEYDGSDFNGWQYQPEQRTVQGELESAIEKITTETIRLTGAGRTDRGVHAFGQVANFLTASNLKLDRMQKAINGLTGDDVYIRQIDEVPIEFHSRYSALNKTYRYRIIFEPLPLLLRYNWYVKYRLDITRMSKAIESLHGIHDFKFFSMLTDKKNTECNVFQLDLTPEETGCIITIKANRFLHKMVRGLVGFLCDIGRNRYRPDDVHLVFKGKIKDIYFAPPQGLYLLKIDY</sequence>
<proteinExistence type="inferred from homology"/>
<dbReference type="GO" id="GO:0031119">
    <property type="term" value="P:tRNA pseudouridine synthesis"/>
    <property type="evidence" value="ECO:0007669"/>
    <property type="project" value="UniProtKB-UniRule"/>
</dbReference>
<feature type="domain" description="Pseudouridine synthase I TruA alpha/beta" evidence="8">
    <location>
        <begin position="8"/>
        <end position="104"/>
    </location>
</feature>
<dbReference type="PANTHER" id="PTHR11142:SF0">
    <property type="entry name" value="TRNA PSEUDOURIDINE SYNTHASE-LIKE 1"/>
    <property type="match status" value="1"/>
</dbReference>
<dbReference type="EC" id="5.4.99.12" evidence="4"/>
<comment type="similarity">
    <text evidence="1 4 7">Belongs to the tRNA pseudouridine synthase TruA family.</text>
</comment>
<dbReference type="AlphaFoldDB" id="A0A1F4UAQ9"/>
<dbReference type="Gene3D" id="3.30.70.580">
    <property type="entry name" value="Pseudouridine synthase I, catalytic domain, N-terminal subdomain"/>
    <property type="match status" value="1"/>
</dbReference>
<comment type="caution">
    <text evidence="4">Lacks conserved residue(s) required for the propagation of feature annotation.</text>
</comment>
<reference evidence="9 10" key="1">
    <citation type="journal article" date="2016" name="Nat. Commun.">
        <title>Thousands of microbial genomes shed light on interconnected biogeochemical processes in an aquifer system.</title>
        <authorList>
            <person name="Anantharaman K."/>
            <person name="Brown C.T."/>
            <person name="Hug L.A."/>
            <person name="Sharon I."/>
            <person name="Castelle C.J."/>
            <person name="Probst A.J."/>
            <person name="Thomas B.C."/>
            <person name="Singh A."/>
            <person name="Wilkins M.J."/>
            <person name="Karaoz U."/>
            <person name="Brodie E.L."/>
            <person name="Williams K.H."/>
            <person name="Hubbard S.S."/>
            <person name="Banfield J.F."/>
        </authorList>
    </citation>
    <scope>NUCLEOTIDE SEQUENCE [LARGE SCALE GENOMIC DNA]</scope>
</reference>
<dbReference type="Proteomes" id="UP000177025">
    <property type="component" value="Unassembled WGS sequence"/>
</dbReference>
<dbReference type="PANTHER" id="PTHR11142">
    <property type="entry name" value="PSEUDOURIDYLATE SYNTHASE"/>
    <property type="match status" value="1"/>
</dbReference>
<feature type="active site" description="Nucleophile" evidence="4 5">
    <location>
        <position position="52"/>
    </location>
</feature>
<evidence type="ECO:0000256" key="6">
    <source>
        <dbReference type="PIRSR" id="PIRSR001430-2"/>
    </source>
</evidence>
<feature type="binding site" evidence="4 6">
    <location>
        <position position="110"/>
    </location>
    <ligand>
        <name>substrate</name>
    </ligand>
</feature>
<comment type="subunit">
    <text evidence="4">Homodimer.</text>
</comment>
<comment type="catalytic activity">
    <reaction evidence="4 7">
        <text>uridine(38/39/40) in tRNA = pseudouridine(38/39/40) in tRNA</text>
        <dbReference type="Rhea" id="RHEA:22376"/>
        <dbReference type="Rhea" id="RHEA-COMP:10085"/>
        <dbReference type="Rhea" id="RHEA-COMP:10087"/>
        <dbReference type="ChEBI" id="CHEBI:65314"/>
        <dbReference type="ChEBI" id="CHEBI:65315"/>
        <dbReference type="EC" id="5.4.99.12"/>
    </reaction>
</comment>
<dbReference type="InterPro" id="IPR001406">
    <property type="entry name" value="PsdUridine_synth_TruA"/>
</dbReference>
<evidence type="ECO:0000259" key="8">
    <source>
        <dbReference type="Pfam" id="PF01416"/>
    </source>
</evidence>
<evidence type="ECO:0000256" key="3">
    <source>
        <dbReference type="ARBA" id="ARBA00023235"/>
    </source>
</evidence>
<dbReference type="InterPro" id="IPR020103">
    <property type="entry name" value="PsdUridine_synth_cat_dom_sf"/>
</dbReference>
<gene>
    <name evidence="4" type="primary">truA</name>
    <name evidence="9" type="ORF">A2Y85_06380</name>
</gene>
<keyword evidence="3 4" id="KW-0413">Isomerase</keyword>
<comment type="function">
    <text evidence="4">Formation of pseudouridine at positions 38, 39 and 40 in the anticodon stem and loop of transfer RNAs.</text>
</comment>
<dbReference type="FunFam" id="3.30.70.580:FF:000001">
    <property type="entry name" value="tRNA pseudouridine synthase A"/>
    <property type="match status" value="1"/>
</dbReference>
<dbReference type="GO" id="GO:0003723">
    <property type="term" value="F:RNA binding"/>
    <property type="evidence" value="ECO:0007669"/>
    <property type="project" value="InterPro"/>
</dbReference>
<evidence type="ECO:0000256" key="2">
    <source>
        <dbReference type="ARBA" id="ARBA00022694"/>
    </source>
</evidence>
<dbReference type="GO" id="GO:0160147">
    <property type="term" value="F:tRNA pseudouridine(38-40) synthase activity"/>
    <property type="evidence" value="ECO:0007669"/>
    <property type="project" value="UniProtKB-EC"/>
</dbReference>
<comment type="caution">
    <text evidence="9">The sequence shown here is derived from an EMBL/GenBank/DDBJ whole genome shotgun (WGS) entry which is preliminary data.</text>
</comment>
<name>A0A1F4UAQ9_UNCW3</name>
<accession>A0A1F4UAQ9</accession>
<dbReference type="NCBIfam" id="TIGR00071">
    <property type="entry name" value="hisT_truA"/>
    <property type="match status" value="1"/>
</dbReference>
<protein>
    <recommendedName>
        <fullName evidence="4">tRNA pseudouridine synthase A</fullName>
        <ecNumber evidence="4">5.4.99.12</ecNumber>
    </recommendedName>
    <alternativeName>
        <fullName evidence="4">tRNA pseudouridine(38-40) synthase</fullName>
    </alternativeName>
    <alternativeName>
        <fullName evidence="4">tRNA pseudouridylate synthase I</fullName>
    </alternativeName>
    <alternativeName>
        <fullName evidence="4">tRNA-uridine isomerase I</fullName>
    </alternativeName>
</protein>
<dbReference type="Gene3D" id="3.30.70.660">
    <property type="entry name" value="Pseudouridine synthase I, catalytic domain, C-terminal subdomain"/>
    <property type="match status" value="1"/>
</dbReference>
<dbReference type="CDD" id="cd02570">
    <property type="entry name" value="PseudoU_synth_EcTruA"/>
    <property type="match status" value="1"/>
</dbReference>
<evidence type="ECO:0000256" key="5">
    <source>
        <dbReference type="PIRSR" id="PIRSR001430-1"/>
    </source>
</evidence>
<organism evidence="9 10">
    <name type="scientific">candidate division WOR-3 bacterium RBG_13_43_14</name>
    <dbReference type="NCBI Taxonomy" id="1802590"/>
    <lineage>
        <taxon>Bacteria</taxon>
        <taxon>Bacteria division WOR-3</taxon>
    </lineage>
</organism>
<evidence type="ECO:0000313" key="9">
    <source>
        <dbReference type="EMBL" id="OGC41940.1"/>
    </source>
</evidence>
<feature type="domain" description="Pseudouridine synthase I TruA alpha/beta" evidence="8">
    <location>
        <begin position="141"/>
        <end position="239"/>
    </location>
</feature>
<evidence type="ECO:0000256" key="7">
    <source>
        <dbReference type="RuleBase" id="RU003792"/>
    </source>
</evidence>
<dbReference type="Pfam" id="PF01416">
    <property type="entry name" value="PseudoU_synth_1"/>
    <property type="match status" value="2"/>
</dbReference>
<evidence type="ECO:0000256" key="4">
    <source>
        <dbReference type="HAMAP-Rule" id="MF_00171"/>
    </source>
</evidence>
<keyword evidence="2 4" id="KW-0819">tRNA processing</keyword>
<dbReference type="EMBL" id="MEUM01000088">
    <property type="protein sequence ID" value="OGC41940.1"/>
    <property type="molecule type" value="Genomic_DNA"/>
</dbReference>